<dbReference type="Proteomes" id="UP001231197">
    <property type="component" value="Unassembled WGS sequence"/>
</dbReference>
<reference evidence="1 2" key="1">
    <citation type="journal article" date="2023" name="Int. J. Syst. Evol. Microbiol.">
        <title>Winogradskyella bathintestinalis sp. nov., isolated from the intestine of the deep-sea loosejaw dragonfish, Malacosteus niger.</title>
        <authorList>
            <person name="Uniacke-Lowe S."/>
            <person name="Johnson C.N."/>
            <person name="Stanton C."/>
            <person name="Hill C."/>
            <person name="Ross P."/>
        </authorList>
    </citation>
    <scope>NUCLEOTIDE SEQUENCE [LARGE SCALE GENOMIC DNA]</scope>
    <source>
        <strain evidence="1 2">APC 3343</strain>
    </source>
</reference>
<name>A0ABT7ZV80_9FLAO</name>
<keyword evidence="2" id="KW-1185">Reference proteome</keyword>
<proteinExistence type="predicted"/>
<organism evidence="1 2">
    <name type="scientific">Winogradskyella bathintestinalis</name>
    <dbReference type="NCBI Taxonomy" id="3035208"/>
    <lineage>
        <taxon>Bacteria</taxon>
        <taxon>Pseudomonadati</taxon>
        <taxon>Bacteroidota</taxon>
        <taxon>Flavobacteriia</taxon>
        <taxon>Flavobacteriales</taxon>
        <taxon>Flavobacteriaceae</taxon>
        <taxon>Winogradskyella</taxon>
    </lineage>
</organism>
<evidence type="ECO:0008006" key="3">
    <source>
        <dbReference type="Google" id="ProtNLM"/>
    </source>
</evidence>
<dbReference type="EMBL" id="JASDDK010000002">
    <property type="protein sequence ID" value="MDN3492851.1"/>
    <property type="molecule type" value="Genomic_DNA"/>
</dbReference>
<sequence length="144" mass="16114">MKIRQILMVLLFCSLLLDTQCNEDDGAILSCDLGVVVDSEAYIMTETNNYTVGNMFFNRDCLFVEVTASGCRSDSWQLTLIDSGNIAESLPNQRYLKLALTNNETCSAVFTTEESFNLAALRINGVNEIVLNIEGFPEQLLYTY</sequence>
<gene>
    <name evidence="1" type="ORF">QMA06_08970</name>
</gene>
<protein>
    <recommendedName>
        <fullName evidence="3">Lipocalin-like domain-containing protein</fullName>
    </recommendedName>
</protein>
<evidence type="ECO:0000313" key="2">
    <source>
        <dbReference type="Proteomes" id="UP001231197"/>
    </source>
</evidence>
<accession>A0ABT7ZV80</accession>
<evidence type="ECO:0000313" key="1">
    <source>
        <dbReference type="EMBL" id="MDN3492851.1"/>
    </source>
</evidence>
<comment type="caution">
    <text evidence="1">The sequence shown here is derived from an EMBL/GenBank/DDBJ whole genome shotgun (WGS) entry which is preliminary data.</text>
</comment>
<dbReference type="RefSeq" id="WP_290206497.1">
    <property type="nucleotide sequence ID" value="NZ_JASDDK010000002.1"/>
</dbReference>